<evidence type="ECO:0000313" key="4">
    <source>
        <dbReference type="EMBL" id="PPR05060.1"/>
    </source>
</evidence>
<dbReference type="OrthoDB" id="3247308at2759"/>
<gene>
    <name evidence="4" type="ORF">CVT24_010192</name>
</gene>
<dbReference type="InterPro" id="IPR006073">
    <property type="entry name" value="GTP-bd"/>
</dbReference>
<dbReference type="Gene3D" id="3.40.50.300">
    <property type="entry name" value="P-loop containing nucleotide triphosphate hydrolases"/>
    <property type="match status" value="1"/>
</dbReference>
<organism evidence="4 5">
    <name type="scientific">Panaeolus cyanescens</name>
    <dbReference type="NCBI Taxonomy" id="181874"/>
    <lineage>
        <taxon>Eukaryota</taxon>
        <taxon>Fungi</taxon>
        <taxon>Dikarya</taxon>
        <taxon>Basidiomycota</taxon>
        <taxon>Agaricomycotina</taxon>
        <taxon>Agaricomycetes</taxon>
        <taxon>Agaricomycetidae</taxon>
        <taxon>Agaricales</taxon>
        <taxon>Agaricineae</taxon>
        <taxon>Galeropsidaceae</taxon>
        <taxon>Panaeolus</taxon>
    </lineage>
</organism>
<feature type="coiled-coil region" evidence="1">
    <location>
        <begin position="352"/>
        <end position="379"/>
    </location>
</feature>
<protein>
    <recommendedName>
        <fullName evidence="3">G domain-containing protein</fullName>
    </recommendedName>
</protein>
<sequence>MRLTLGSLTTVLCSLLLNTGIAQAYRDEAGIYYARSWIDDIALEARAILDGTVQNRRSEILSSLSARELIDALSARIEMDIERRASSELTKDNILEMVRHLRNNPHKDFEPVIPFDAQDEVIALGFDDRTSDSELLGVTGSGKSSFIEALASSGQRLGISGSTLDSVTQEVEAFKVINIDHYRGYGNTCPVFLVDTPGFLDARMSEVEVVEKIEAWMGRNGSVDLVFYFGRINDKRMTGRAWRLMTIIKNLRMGSHWVGVVTTMWDMLHGDEALKRAEDNFAQLRDDVLKVMSFQSQSLCIASSLYRKGTNLFKFQNTQLSAIEIVINSRAQSPVYVLGHLSGSKSTRNILVAELRCRIENLRQHRQSLQEERTVLLTRPNPELEATLRSSLRDIDQQLTTYICQVLPFDSQHPEFASFDIKYTSYRCLMDVTLSSQRFVKAIENTLGELPSNPSNWVRRAALKAVLRTAKDDVMRTYDNMCKLVLSPPELQPFNVLTLTNDPLNDAGTQQQARVFVFV</sequence>
<dbReference type="AlphaFoldDB" id="A0A409YPY7"/>
<feature type="signal peptide" evidence="2">
    <location>
        <begin position="1"/>
        <end position="24"/>
    </location>
</feature>
<proteinExistence type="predicted"/>
<name>A0A409YPY7_9AGAR</name>
<dbReference type="SUPFAM" id="SSF52540">
    <property type="entry name" value="P-loop containing nucleoside triphosphate hydrolases"/>
    <property type="match status" value="1"/>
</dbReference>
<feature type="domain" description="G" evidence="3">
    <location>
        <begin position="135"/>
        <end position="215"/>
    </location>
</feature>
<dbReference type="Pfam" id="PF01926">
    <property type="entry name" value="MMR_HSR1"/>
    <property type="match status" value="1"/>
</dbReference>
<comment type="caution">
    <text evidence="4">The sequence shown here is derived from an EMBL/GenBank/DDBJ whole genome shotgun (WGS) entry which is preliminary data.</text>
</comment>
<dbReference type="InterPro" id="IPR027417">
    <property type="entry name" value="P-loop_NTPase"/>
</dbReference>
<accession>A0A409YPY7</accession>
<dbReference type="InParanoid" id="A0A409YPY7"/>
<keyword evidence="1" id="KW-0175">Coiled coil</keyword>
<dbReference type="Proteomes" id="UP000284842">
    <property type="component" value="Unassembled WGS sequence"/>
</dbReference>
<evidence type="ECO:0000256" key="1">
    <source>
        <dbReference type="SAM" id="Coils"/>
    </source>
</evidence>
<evidence type="ECO:0000259" key="3">
    <source>
        <dbReference type="Pfam" id="PF01926"/>
    </source>
</evidence>
<evidence type="ECO:0000256" key="2">
    <source>
        <dbReference type="SAM" id="SignalP"/>
    </source>
</evidence>
<evidence type="ECO:0000313" key="5">
    <source>
        <dbReference type="Proteomes" id="UP000284842"/>
    </source>
</evidence>
<dbReference type="EMBL" id="NHTK01000856">
    <property type="protein sequence ID" value="PPR05060.1"/>
    <property type="molecule type" value="Genomic_DNA"/>
</dbReference>
<reference evidence="4 5" key="1">
    <citation type="journal article" date="2018" name="Evol. Lett.">
        <title>Horizontal gene cluster transfer increased hallucinogenic mushroom diversity.</title>
        <authorList>
            <person name="Reynolds H.T."/>
            <person name="Vijayakumar V."/>
            <person name="Gluck-Thaler E."/>
            <person name="Korotkin H.B."/>
            <person name="Matheny P.B."/>
            <person name="Slot J.C."/>
        </authorList>
    </citation>
    <scope>NUCLEOTIDE SEQUENCE [LARGE SCALE GENOMIC DNA]</scope>
    <source>
        <strain evidence="4 5">2629</strain>
    </source>
</reference>
<feature type="chain" id="PRO_5019105783" description="G domain-containing protein" evidence="2">
    <location>
        <begin position="25"/>
        <end position="519"/>
    </location>
</feature>
<dbReference type="GO" id="GO:0005525">
    <property type="term" value="F:GTP binding"/>
    <property type="evidence" value="ECO:0007669"/>
    <property type="project" value="InterPro"/>
</dbReference>
<keyword evidence="5" id="KW-1185">Reference proteome</keyword>
<keyword evidence="2" id="KW-0732">Signal</keyword>